<dbReference type="Proteomes" id="UP001165369">
    <property type="component" value="Unassembled WGS sequence"/>
</dbReference>
<accession>A0ABT0T2U9</accession>
<reference evidence="1" key="1">
    <citation type="submission" date="2022-05" db="EMBL/GenBank/DDBJ databases">
        <title>Halomonas geminus sp. nov. and Halomonas llamarensis sp. nov. isolated from high-altitude salars of the Atacama Desert.</title>
        <authorList>
            <person name="Hintersatz C."/>
            <person name="Rojas L.A."/>
            <person name="Wei T.-S."/>
            <person name="Kutschke S."/>
            <person name="Lehmann F."/>
            <person name="Jain R."/>
            <person name="Pollmann K."/>
        </authorList>
    </citation>
    <scope>NUCLEOTIDE SEQUENCE</scope>
    <source>
        <strain evidence="1">ATCH28</strain>
    </source>
</reference>
<dbReference type="RefSeq" id="WP_250061772.1">
    <property type="nucleotide sequence ID" value="NZ_JAMJPK010000005.1"/>
</dbReference>
<keyword evidence="2" id="KW-1185">Reference proteome</keyword>
<dbReference type="EMBL" id="JAMJPK010000005">
    <property type="protein sequence ID" value="MCL7941199.1"/>
    <property type="molecule type" value="Genomic_DNA"/>
</dbReference>
<gene>
    <name evidence="1" type="ORF">M8009_12975</name>
</gene>
<evidence type="ECO:0000313" key="1">
    <source>
        <dbReference type="EMBL" id="MCL7941199.1"/>
    </source>
</evidence>
<evidence type="ECO:0000313" key="2">
    <source>
        <dbReference type="Proteomes" id="UP001165369"/>
    </source>
</evidence>
<protein>
    <submittedName>
        <fullName evidence="1">Uncharacterized protein</fullName>
    </submittedName>
</protein>
<organism evidence="1 2">
    <name type="scientific">Halomonas gemina</name>
    <dbReference type="NCBI Taxonomy" id="2945105"/>
    <lineage>
        <taxon>Bacteria</taxon>
        <taxon>Pseudomonadati</taxon>
        <taxon>Pseudomonadota</taxon>
        <taxon>Gammaproteobacteria</taxon>
        <taxon>Oceanospirillales</taxon>
        <taxon>Halomonadaceae</taxon>
        <taxon>Halomonas</taxon>
    </lineage>
</organism>
<proteinExistence type="predicted"/>
<sequence length="169" mass="18389">MSELSIPKNVRELIHDLAFVEVREARQLIMEQAIEGMTKQEVGEAMIHLVELVEQVIGNAEEHAIGMLIAEGGMHPHQAEKINFPCLKGAALGLVAAERVPADARHRLCAGCAYHQGSVANQCMPTQTDVEWTLKSGEGFNCHINGYDEATDTATQPCVGHLHAKRGAE</sequence>
<comment type="caution">
    <text evidence="1">The sequence shown here is derived from an EMBL/GenBank/DDBJ whole genome shotgun (WGS) entry which is preliminary data.</text>
</comment>
<name>A0ABT0T2U9_9GAMM</name>